<dbReference type="EMBL" id="QNRX01000009">
    <property type="protein sequence ID" value="RBP63838.1"/>
    <property type="molecule type" value="Genomic_DNA"/>
</dbReference>
<keyword evidence="4 8" id="KW-0285">Flavoprotein</keyword>
<evidence type="ECO:0000256" key="2">
    <source>
        <dbReference type="ARBA" id="ARBA00004777"/>
    </source>
</evidence>
<proteinExistence type="inferred from homology"/>
<dbReference type="GO" id="GO:0106312">
    <property type="term" value="F:methylenetetrahydrofolate reductase (NADH) activity"/>
    <property type="evidence" value="ECO:0007669"/>
    <property type="project" value="UniProtKB-EC"/>
</dbReference>
<dbReference type="Pfam" id="PF12225">
    <property type="entry name" value="DUF5981"/>
    <property type="match status" value="1"/>
</dbReference>
<reference evidence="10 11" key="1">
    <citation type="submission" date="2018-06" db="EMBL/GenBank/DDBJ databases">
        <title>Genomic Encyclopedia of Type Strains, Phase IV (KMG-IV): sequencing the most valuable type-strain genomes for metagenomic binning, comparative biology and taxonomic classification.</title>
        <authorList>
            <person name="Goeker M."/>
        </authorList>
    </citation>
    <scope>NUCLEOTIDE SEQUENCE [LARGE SCALE GENOMIC DNA]</scope>
    <source>
        <strain evidence="10 11">DSM 22112</strain>
    </source>
</reference>
<evidence type="ECO:0000256" key="8">
    <source>
        <dbReference type="RuleBase" id="RU003862"/>
    </source>
</evidence>
<comment type="catalytic activity">
    <reaction evidence="7">
        <text>(6S)-5-methyl-5,6,7,8-tetrahydrofolate + NAD(+) = (6R)-5,10-methylene-5,6,7,8-tetrahydrofolate + NADH + H(+)</text>
        <dbReference type="Rhea" id="RHEA:19821"/>
        <dbReference type="ChEBI" id="CHEBI:15378"/>
        <dbReference type="ChEBI" id="CHEBI:15636"/>
        <dbReference type="ChEBI" id="CHEBI:18608"/>
        <dbReference type="ChEBI" id="CHEBI:57540"/>
        <dbReference type="ChEBI" id="CHEBI:57945"/>
        <dbReference type="EC" id="1.5.1.54"/>
    </reaction>
    <physiologicalReaction direction="right-to-left" evidence="7">
        <dbReference type="Rhea" id="RHEA:19823"/>
    </physiologicalReaction>
</comment>
<evidence type="ECO:0000256" key="5">
    <source>
        <dbReference type="ARBA" id="ARBA00022827"/>
    </source>
</evidence>
<protein>
    <recommendedName>
        <fullName evidence="8">Methylenetetrahydrofolate reductase</fullName>
    </recommendedName>
</protein>
<keyword evidence="5 8" id="KW-0274">FAD</keyword>
<evidence type="ECO:0000256" key="1">
    <source>
        <dbReference type="ARBA" id="ARBA00001974"/>
    </source>
</evidence>
<dbReference type="OrthoDB" id="9803687at2"/>
<dbReference type="CDD" id="cd00537">
    <property type="entry name" value="MTHFR"/>
    <property type="match status" value="1"/>
</dbReference>
<comment type="pathway">
    <text evidence="2 8">One-carbon metabolism; tetrahydrofolate interconversion.</text>
</comment>
<dbReference type="GO" id="GO:0005829">
    <property type="term" value="C:cytosol"/>
    <property type="evidence" value="ECO:0007669"/>
    <property type="project" value="TreeGrafter"/>
</dbReference>
<comment type="caution">
    <text evidence="10">The sequence shown here is derived from an EMBL/GenBank/DDBJ whole genome shotgun (WGS) entry which is preliminary data.</text>
</comment>
<dbReference type="AlphaFoldDB" id="A0A366I8N1"/>
<feature type="domain" description="Methylene-tetrahydrofolate reductase C-terminal-like" evidence="9">
    <location>
        <begin position="398"/>
        <end position="489"/>
    </location>
</feature>
<gene>
    <name evidence="10" type="ORF">DES36_10956</name>
</gene>
<sequence length="512" mass="58110">MSVERVPFKDAVLDKDKFSVTWELVPGRGSHEKDQDAVALCAKAAVKDPRINAITLTDNPSGTPAIHPAGLSKEVEDLGIDALIHFTCKDKNRNEIESELYALDRVGLKNLLVMTGDYVTAGYNGRPKPVFDVDSVQAVRMIEKLNAGLEVPMRGKLKKFPETDFFAGAVVSPFKSLEAETMAQYAKLHQKVAAGAKYIITQVGWDARKFDELRKYVDKFELNVPIIGNIYILTLGVAKMMNRGVIPGAVVTDEFLKDLEAEKKEFENNKERQLLRAAKLFAVLKGIGYDGVTIAGHGIKYEDIKFILDKGEEFAPNWQALVKEFDYPEQNGFYFFEKDEKTGLNTTTPVDRSKTGEKSTSLFYWSFSMVHKLALSEQAPLYPMIKWFAKKIDKSALKKPFTYAEYYTKTLTNECKFCGDCVMHELAFQCPMSQCAKHQRNGACGGGKDGWCEVYPGEKRCIYVNMYEKLKHDGKEYIMNNRYAPPADWNLYQTSSWLNFFNERDYNHRNDD</sequence>
<evidence type="ECO:0000313" key="11">
    <source>
        <dbReference type="Proteomes" id="UP000253490"/>
    </source>
</evidence>
<evidence type="ECO:0000256" key="3">
    <source>
        <dbReference type="ARBA" id="ARBA00006743"/>
    </source>
</evidence>
<name>A0A366I8N1_9FIRM</name>
<dbReference type="GO" id="GO:0009086">
    <property type="term" value="P:methionine biosynthetic process"/>
    <property type="evidence" value="ECO:0007669"/>
    <property type="project" value="TreeGrafter"/>
</dbReference>
<dbReference type="UniPathway" id="UPA00193"/>
<evidence type="ECO:0000256" key="7">
    <source>
        <dbReference type="ARBA" id="ARBA00048628"/>
    </source>
</evidence>
<dbReference type="Pfam" id="PF02219">
    <property type="entry name" value="MTHFR"/>
    <property type="match status" value="1"/>
</dbReference>
<dbReference type="GO" id="GO:0071949">
    <property type="term" value="F:FAD binding"/>
    <property type="evidence" value="ECO:0007669"/>
    <property type="project" value="TreeGrafter"/>
</dbReference>
<dbReference type="PANTHER" id="PTHR45754">
    <property type="entry name" value="METHYLENETETRAHYDROFOLATE REDUCTASE"/>
    <property type="match status" value="1"/>
</dbReference>
<keyword evidence="11" id="KW-1185">Reference proteome</keyword>
<dbReference type="GO" id="GO:0035999">
    <property type="term" value="P:tetrahydrofolate interconversion"/>
    <property type="evidence" value="ECO:0007669"/>
    <property type="project" value="UniProtKB-UniPathway"/>
</dbReference>
<accession>A0A366I8N1</accession>
<dbReference type="InterPro" id="IPR022026">
    <property type="entry name" value="DUF5981"/>
</dbReference>
<dbReference type="PANTHER" id="PTHR45754:SF3">
    <property type="entry name" value="METHYLENETETRAHYDROFOLATE REDUCTASE (NADPH)"/>
    <property type="match status" value="1"/>
</dbReference>
<organism evidence="10 11">
    <name type="scientific">Alkalibaculum bacchi</name>
    <dbReference type="NCBI Taxonomy" id="645887"/>
    <lineage>
        <taxon>Bacteria</taxon>
        <taxon>Bacillati</taxon>
        <taxon>Bacillota</taxon>
        <taxon>Clostridia</taxon>
        <taxon>Eubacteriales</taxon>
        <taxon>Eubacteriaceae</taxon>
        <taxon>Alkalibaculum</taxon>
    </lineage>
</organism>
<dbReference type="RefSeq" id="WP_113920711.1">
    <property type="nucleotide sequence ID" value="NZ_QNRX01000009.1"/>
</dbReference>
<dbReference type="InterPro" id="IPR003171">
    <property type="entry name" value="Mehydrof_redctse-like"/>
</dbReference>
<evidence type="ECO:0000256" key="6">
    <source>
        <dbReference type="ARBA" id="ARBA00023002"/>
    </source>
</evidence>
<comment type="cofactor">
    <cofactor evidence="1 8">
        <name>FAD</name>
        <dbReference type="ChEBI" id="CHEBI:57692"/>
    </cofactor>
</comment>
<dbReference type="Proteomes" id="UP000253490">
    <property type="component" value="Unassembled WGS sequence"/>
</dbReference>
<evidence type="ECO:0000313" key="10">
    <source>
        <dbReference type="EMBL" id="RBP63838.1"/>
    </source>
</evidence>
<dbReference type="Gene3D" id="3.20.20.220">
    <property type="match status" value="1"/>
</dbReference>
<dbReference type="SUPFAM" id="SSF51730">
    <property type="entry name" value="FAD-linked oxidoreductase"/>
    <property type="match status" value="1"/>
</dbReference>
<evidence type="ECO:0000259" key="9">
    <source>
        <dbReference type="Pfam" id="PF12225"/>
    </source>
</evidence>
<evidence type="ECO:0000256" key="4">
    <source>
        <dbReference type="ARBA" id="ARBA00022630"/>
    </source>
</evidence>
<keyword evidence="6 8" id="KW-0560">Oxidoreductase</keyword>
<comment type="similarity">
    <text evidence="3 8">Belongs to the methylenetetrahydrofolate reductase family.</text>
</comment>
<dbReference type="InterPro" id="IPR029041">
    <property type="entry name" value="FAD-linked_oxidoreductase-like"/>
</dbReference>